<dbReference type="InterPro" id="IPR002213">
    <property type="entry name" value="UDP_glucos_trans"/>
</dbReference>
<keyword evidence="7" id="KW-0472">Membrane</keyword>
<dbReference type="Proteomes" id="UP000053660">
    <property type="component" value="Unassembled WGS sequence"/>
</dbReference>
<accession>A0A0B1TLL7</accession>
<evidence type="ECO:0000256" key="7">
    <source>
        <dbReference type="RuleBase" id="RU362059"/>
    </source>
</evidence>
<name>A0A0B1TLL7_OESDE</name>
<sequence>MPFFPIFFALLLASSDAYKIVVFVPSMVKSQVVFNTRVAETLAKAGHDMTLVMIDPLGGAKSSTVMIPEQVKTYYLNTSTGLSAETFDESVEKLIFKDLTLWDIKHFLDFAIRIFIGSCRKMVENKEFIKWLEAEKFDLAFSYVADICPVGVIHHAKVPTWIWLNSAPLIDFVAYYMGVPIIPSYVPPLAMASSDHMNFIERTKSLIGYGMEIILWKWFIADKQTVIFREVLDPHFPDLVELGKKCPLVMVNSNELYDYPRPTLAKIVNIGGVGYQMKDAKPLEPEFSRVVDTASDVILFSFGSVVPSDRMPMAWKMAFIEAFKRFPNYQFIWRYVGSDIKDKLPSNVHIYKWLPQSDLLQHKKTRAFITHGGYNSLQEAISAGVPLVAVPMGGDQPRNAELAERHGFAVRLEKSHIKADAIAEALNKILSDQSYSRNVKRLSQMVKKKPVSVAHLLVSWTEFVAEFKTLDNLVPAGVKLNFFQYHSLDVIALLLFVAVIILFVALQIVKYVVRKLLSAFSRAEKPKTD</sequence>
<evidence type="ECO:0000256" key="1">
    <source>
        <dbReference type="ARBA" id="ARBA00009995"/>
    </source>
</evidence>
<dbReference type="OrthoDB" id="5835829at2759"/>
<evidence type="ECO:0000256" key="5">
    <source>
        <dbReference type="ARBA" id="ARBA00047475"/>
    </source>
</evidence>
<dbReference type="AlphaFoldDB" id="A0A0B1TLL7"/>
<dbReference type="PANTHER" id="PTHR48043">
    <property type="entry name" value="EG:EG0003.4 PROTEIN-RELATED"/>
    <property type="match status" value="1"/>
</dbReference>
<keyword evidence="7" id="KW-1133">Transmembrane helix</keyword>
<dbReference type="EC" id="2.4.1.17" evidence="7"/>
<evidence type="ECO:0000256" key="4">
    <source>
        <dbReference type="ARBA" id="ARBA00022729"/>
    </source>
</evidence>
<dbReference type="Pfam" id="PF00201">
    <property type="entry name" value="UDPGT"/>
    <property type="match status" value="1"/>
</dbReference>
<dbReference type="InterPro" id="IPR050271">
    <property type="entry name" value="UDP-glycosyltransferase"/>
</dbReference>
<keyword evidence="9" id="KW-1185">Reference proteome</keyword>
<keyword evidence="3 6" id="KW-0808">Transferase</keyword>
<comment type="similarity">
    <text evidence="1 6">Belongs to the UDP-glycosyltransferase family.</text>
</comment>
<dbReference type="GO" id="GO:0016020">
    <property type="term" value="C:membrane"/>
    <property type="evidence" value="ECO:0007669"/>
    <property type="project" value="UniProtKB-SubCell"/>
</dbReference>
<protein>
    <recommendedName>
        <fullName evidence="7">UDP-glucuronosyltransferase</fullName>
        <ecNumber evidence="7">2.4.1.17</ecNumber>
    </recommendedName>
</protein>
<comment type="subcellular location">
    <subcellularLocation>
        <location evidence="7">Membrane</location>
        <topology evidence="7">Single-pass membrane protein</topology>
    </subcellularLocation>
</comment>
<dbReference type="PROSITE" id="PS00375">
    <property type="entry name" value="UDPGT"/>
    <property type="match status" value="1"/>
</dbReference>
<dbReference type="SUPFAM" id="SSF53756">
    <property type="entry name" value="UDP-Glycosyltransferase/glycogen phosphorylase"/>
    <property type="match status" value="1"/>
</dbReference>
<evidence type="ECO:0000256" key="6">
    <source>
        <dbReference type="RuleBase" id="RU003718"/>
    </source>
</evidence>
<dbReference type="CDD" id="cd03784">
    <property type="entry name" value="GT1_Gtf-like"/>
    <property type="match status" value="1"/>
</dbReference>
<dbReference type="GO" id="GO:0015020">
    <property type="term" value="F:glucuronosyltransferase activity"/>
    <property type="evidence" value="ECO:0007669"/>
    <property type="project" value="UniProtKB-EC"/>
</dbReference>
<keyword evidence="2 6" id="KW-0328">Glycosyltransferase</keyword>
<dbReference type="PANTHER" id="PTHR48043:SF145">
    <property type="entry name" value="FI06409P-RELATED"/>
    <property type="match status" value="1"/>
</dbReference>
<dbReference type="Gene3D" id="3.40.50.2000">
    <property type="entry name" value="Glycogen Phosphorylase B"/>
    <property type="match status" value="1"/>
</dbReference>
<dbReference type="FunFam" id="3.40.50.2000:FF:000021">
    <property type="entry name" value="UDP-glucuronosyltransferase"/>
    <property type="match status" value="1"/>
</dbReference>
<dbReference type="EMBL" id="KN549542">
    <property type="protein sequence ID" value="KHJ96996.1"/>
    <property type="molecule type" value="Genomic_DNA"/>
</dbReference>
<evidence type="ECO:0000256" key="2">
    <source>
        <dbReference type="ARBA" id="ARBA00022676"/>
    </source>
</evidence>
<keyword evidence="4 7" id="KW-0732">Signal</keyword>
<gene>
    <name evidence="8" type="ORF">OESDEN_03029</name>
</gene>
<dbReference type="InterPro" id="IPR035595">
    <property type="entry name" value="UDP_glycos_trans_CS"/>
</dbReference>
<keyword evidence="7" id="KW-0812">Transmembrane</keyword>
<comment type="catalytic activity">
    <reaction evidence="5 7">
        <text>glucuronate acceptor + UDP-alpha-D-glucuronate = acceptor beta-D-glucuronoside + UDP + H(+)</text>
        <dbReference type="Rhea" id="RHEA:21032"/>
        <dbReference type="ChEBI" id="CHEBI:15378"/>
        <dbReference type="ChEBI" id="CHEBI:58052"/>
        <dbReference type="ChEBI" id="CHEBI:58223"/>
        <dbReference type="ChEBI" id="CHEBI:132367"/>
        <dbReference type="ChEBI" id="CHEBI:132368"/>
        <dbReference type="EC" id="2.4.1.17"/>
    </reaction>
</comment>
<feature type="signal peptide" evidence="7">
    <location>
        <begin position="1"/>
        <end position="17"/>
    </location>
</feature>
<evidence type="ECO:0000313" key="8">
    <source>
        <dbReference type="EMBL" id="KHJ96996.1"/>
    </source>
</evidence>
<evidence type="ECO:0000313" key="9">
    <source>
        <dbReference type="Proteomes" id="UP000053660"/>
    </source>
</evidence>
<proteinExistence type="inferred from homology"/>
<feature type="transmembrane region" description="Helical" evidence="7">
    <location>
        <begin position="490"/>
        <end position="513"/>
    </location>
</feature>
<reference evidence="8 9" key="1">
    <citation type="submission" date="2014-03" db="EMBL/GenBank/DDBJ databases">
        <title>Draft genome of the hookworm Oesophagostomum dentatum.</title>
        <authorList>
            <person name="Mitreva M."/>
        </authorList>
    </citation>
    <scope>NUCLEOTIDE SEQUENCE [LARGE SCALE GENOMIC DNA]</scope>
    <source>
        <strain evidence="8 9">OD-Hann</strain>
    </source>
</reference>
<feature type="chain" id="PRO_5005109813" description="UDP-glucuronosyltransferase" evidence="7">
    <location>
        <begin position="18"/>
        <end position="529"/>
    </location>
</feature>
<organism evidence="8 9">
    <name type="scientific">Oesophagostomum dentatum</name>
    <name type="common">Nodular worm</name>
    <dbReference type="NCBI Taxonomy" id="61180"/>
    <lineage>
        <taxon>Eukaryota</taxon>
        <taxon>Metazoa</taxon>
        <taxon>Ecdysozoa</taxon>
        <taxon>Nematoda</taxon>
        <taxon>Chromadorea</taxon>
        <taxon>Rhabditida</taxon>
        <taxon>Rhabditina</taxon>
        <taxon>Rhabditomorpha</taxon>
        <taxon>Strongyloidea</taxon>
        <taxon>Strongylidae</taxon>
        <taxon>Oesophagostomum</taxon>
    </lineage>
</organism>
<evidence type="ECO:0000256" key="3">
    <source>
        <dbReference type="ARBA" id="ARBA00022679"/>
    </source>
</evidence>